<accession>A0ABC8TNG1</accession>
<keyword evidence="2" id="KW-1185">Reference proteome</keyword>
<dbReference type="EMBL" id="CAUOFW020005625">
    <property type="protein sequence ID" value="CAK9170987.1"/>
    <property type="molecule type" value="Genomic_DNA"/>
</dbReference>
<proteinExistence type="predicted"/>
<organism evidence="1 2">
    <name type="scientific">Ilex paraguariensis</name>
    <name type="common">yerba mate</name>
    <dbReference type="NCBI Taxonomy" id="185542"/>
    <lineage>
        <taxon>Eukaryota</taxon>
        <taxon>Viridiplantae</taxon>
        <taxon>Streptophyta</taxon>
        <taxon>Embryophyta</taxon>
        <taxon>Tracheophyta</taxon>
        <taxon>Spermatophyta</taxon>
        <taxon>Magnoliopsida</taxon>
        <taxon>eudicotyledons</taxon>
        <taxon>Gunneridae</taxon>
        <taxon>Pentapetalae</taxon>
        <taxon>asterids</taxon>
        <taxon>campanulids</taxon>
        <taxon>Aquifoliales</taxon>
        <taxon>Aquifoliaceae</taxon>
        <taxon>Ilex</taxon>
    </lineage>
</organism>
<protein>
    <submittedName>
        <fullName evidence="1">Uncharacterized protein</fullName>
    </submittedName>
</protein>
<evidence type="ECO:0000313" key="1">
    <source>
        <dbReference type="EMBL" id="CAK9170987.1"/>
    </source>
</evidence>
<evidence type="ECO:0000313" key="2">
    <source>
        <dbReference type="Proteomes" id="UP001642360"/>
    </source>
</evidence>
<dbReference type="Proteomes" id="UP001642360">
    <property type="component" value="Unassembled WGS sequence"/>
</dbReference>
<comment type="caution">
    <text evidence="1">The sequence shown here is derived from an EMBL/GenBank/DDBJ whole genome shotgun (WGS) entry which is preliminary data.</text>
</comment>
<reference evidence="1 2" key="1">
    <citation type="submission" date="2024-02" db="EMBL/GenBank/DDBJ databases">
        <authorList>
            <person name="Vignale AGUSTIN F."/>
            <person name="Sosa J E."/>
            <person name="Modenutti C."/>
        </authorList>
    </citation>
    <scope>NUCLEOTIDE SEQUENCE [LARGE SCALE GENOMIC DNA]</scope>
</reference>
<dbReference type="AlphaFoldDB" id="A0ABC8TNG1"/>
<feature type="non-terminal residue" evidence="1">
    <location>
        <position position="1"/>
    </location>
</feature>
<name>A0ABC8TNG1_9AQUA</name>
<gene>
    <name evidence="1" type="ORF">ILEXP_LOCUS40518</name>
</gene>
<sequence length="97" mass="10395">PSVEKKSRVEGHPGDNTMLGDIEFVPNDACIVDLRMGVPNEVLGYFGVSISIRAKRLTSLQQGAVGVHTGLSLAHSLWEYFSSIPCISTKGPPTSLL</sequence>